<dbReference type="PANTHER" id="PTHR33525:SF3">
    <property type="entry name" value="RIBONUCLEASE Y"/>
    <property type="match status" value="1"/>
</dbReference>
<dbReference type="InterPro" id="IPR052340">
    <property type="entry name" value="RNase_Y/CdgJ"/>
</dbReference>
<feature type="domain" description="HDOD" evidence="1">
    <location>
        <begin position="21"/>
        <end position="221"/>
    </location>
</feature>
<dbReference type="Gene3D" id="1.10.3210.10">
    <property type="entry name" value="Hypothetical protein af1432"/>
    <property type="match status" value="1"/>
</dbReference>
<dbReference type="PANTHER" id="PTHR33525">
    <property type="match status" value="1"/>
</dbReference>
<dbReference type="OrthoDB" id="9797768at2"/>
<gene>
    <name evidence="2" type="ORF">C8261_12880</name>
</gene>
<dbReference type="SUPFAM" id="SSF109604">
    <property type="entry name" value="HD-domain/PDEase-like"/>
    <property type="match status" value="1"/>
</dbReference>
<keyword evidence="3" id="KW-1185">Reference proteome</keyword>
<dbReference type="GO" id="GO:0016301">
    <property type="term" value="F:kinase activity"/>
    <property type="evidence" value="ECO:0007669"/>
    <property type="project" value="UniProtKB-KW"/>
</dbReference>
<evidence type="ECO:0000313" key="3">
    <source>
        <dbReference type="Proteomes" id="UP000241193"/>
    </source>
</evidence>
<accession>A0A2T4ICW5</accession>
<organism evidence="2 3">
    <name type="scientific">Pseudothauera lacus</name>
    <dbReference type="NCBI Taxonomy" id="2136175"/>
    <lineage>
        <taxon>Bacteria</taxon>
        <taxon>Pseudomonadati</taxon>
        <taxon>Pseudomonadota</taxon>
        <taxon>Betaproteobacteria</taxon>
        <taxon>Rhodocyclales</taxon>
        <taxon>Zoogloeaceae</taxon>
        <taxon>Pseudothauera</taxon>
    </lineage>
</organism>
<reference evidence="2 3" key="1">
    <citation type="submission" date="2018-03" db="EMBL/GenBank/DDBJ databases">
        <authorList>
            <person name="Keele B.F."/>
        </authorList>
    </citation>
    <scope>NUCLEOTIDE SEQUENCE [LARGE SCALE GENOMIC DNA]</scope>
    <source>
        <strain evidence="2 3">D20</strain>
    </source>
</reference>
<evidence type="ECO:0000259" key="1">
    <source>
        <dbReference type="PROSITE" id="PS51833"/>
    </source>
</evidence>
<dbReference type="Proteomes" id="UP000241193">
    <property type="component" value="Unassembled WGS sequence"/>
</dbReference>
<dbReference type="PROSITE" id="PS51833">
    <property type="entry name" value="HDOD"/>
    <property type="match status" value="1"/>
</dbReference>
<sequence>MSRYEALQRIATQVAEGELSFPTSVAVAMKIRNALEDPECHIDTAVRLVQAEPLLSARVVAMANSVAYNRSGREIGDVRTAVTRIGFATLRSLAMALVARQMAGAPASAVQQRIAAQLWAHTAHVAALARVLARRVSGQDAETALFAGLVHEVGSFYLLSRSGEYPELLHAETVAQSIVPEGDDPFDEPASVIEHALTLAVLRRLGVPEGVVHAVQGLAAGYLAMPPRSLADTLLLATQLCPLPSPLHPAEARAADGALELLVGADTLTAILDESAAEVASLTQALSF</sequence>
<dbReference type="InterPro" id="IPR013976">
    <property type="entry name" value="HDOD"/>
</dbReference>
<keyword evidence="2" id="KW-0418">Kinase</keyword>
<dbReference type="RefSeq" id="WP_107494135.1">
    <property type="nucleotide sequence ID" value="NZ_PZKC01000011.1"/>
</dbReference>
<keyword evidence="2" id="KW-0808">Transferase</keyword>
<comment type="caution">
    <text evidence="2">The sequence shown here is derived from an EMBL/GenBank/DDBJ whole genome shotgun (WGS) entry which is preliminary data.</text>
</comment>
<dbReference type="Pfam" id="PF08668">
    <property type="entry name" value="HDOD"/>
    <property type="match status" value="1"/>
</dbReference>
<evidence type="ECO:0000313" key="2">
    <source>
        <dbReference type="EMBL" id="PTD95615.1"/>
    </source>
</evidence>
<reference evidence="2 3" key="2">
    <citation type="submission" date="2018-04" db="EMBL/GenBank/DDBJ databases">
        <title>Thauera lacus sp. nov., isolated from an saline lake in Inner Mongolia, China.</title>
        <authorList>
            <person name="Liang Q.-Y."/>
        </authorList>
    </citation>
    <scope>NUCLEOTIDE SEQUENCE [LARGE SCALE GENOMIC DNA]</scope>
    <source>
        <strain evidence="2 3">D20</strain>
    </source>
</reference>
<dbReference type="AlphaFoldDB" id="A0A2T4ICW5"/>
<protein>
    <submittedName>
        <fullName evidence="2">Histidine kinase</fullName>
    </submittedName>
</protein>
<name>A0A2T4ICW5_9RHOO</name>
<dbReference type="EMBL" id="PZKC01000011">
    <property type="protein sequence ID" value="PTD95615.1"/>
    <property type="molecule type" value="Genomic_DNA"/>
</dbReference>
<proteinExistence type="predicted"/>